<sequence>MAWAVSWAVHVDGIDVSSRMNPYLTEIEVHDKDGTASDTASLTFSDSDGALMLPKHGGRVAIYLGGAKAFEGTVDEVRSNGSKGGGRMLHVSAKGFDSRGKVKEPQSFHKDKATLKDFLGDAAKRAGLSGVTVDPSFASIQRDFWSADGETIIHLGRRLADELGGTFKIRGDKAVLAKRGSGTTPGGAALPTVTGTWGVNLISWDITPYQGRPRYTKAKARWFDRKTAKWKTKEVEIEAGDGAPEASNNIPYPKADEKEAEGTAKGRKAESEREGGGGEGVIDFNVSAQAEGTFVLSGARPGVDGTYRIAGVTHRLSKSGGATTSLELKQPQGDAGKDKRQRNRKAG</sequence>
<dbReference type="Proteomes" id="UP000623250">
    <property type="component" value="Unassembled WGS sequence"/>
</dbReference>
<comment type="caution">
    <text evidence="2">The sequence shown here is derived from an EMBL/GenBank/DDBJ whole genome shotgun (WGS) entry which is preliminary data.</text>
</comment>
<proteinExistence type="predicted"/>
<protein>
    <submittedName>
        <fullName evidence="2">Late control D family protein</fullName>
    </submittedName>
</protein>
<dbReference type="AlphaFoldDB" id="A0A8I1KJS5"/>
<dbReference type="RefSeq" id="WP_037242171.1">
    <property type="nucleotide sequence ID" value="NZ_JAEMUK010000012.1"/>
</dbReference>
<organism evidence="2 3">
    <name type="scientific">Rhodomicrobium udaipurense</name>
    <dbReference type="NCBI Taxonomy" id="1202716"/>
    <lineage>
        <taxon>Bacteria</taxon>
        <taxon>Pseudomonadati</taxon>
        <taxon>Pseudomonadota</taxon>
        <taxon>Alphaproteobacteria</taxon>
        <taxon>Hyphomicrobiales</taxon>
        <taxon>Hyphomicrobiaceae</taxon>
        <taxon>Rhodomicrobium</taxon>
    </lineage>
</organism>
<evidence type="ECO:0000313" key="2">
    <source>
        <dbReference type="EMBL" id="MBJ7543281.1"/>
    </source>
</evidence>
<feature type="compositionally biased region" description="Basic and acidic residues" evidence="1">
    <location>
        <begin position="254"/>
        <end position="276"/>
    </location>
</feature>
<dbReference type="EMBL" id="JAEMUK010000012">
    <property type="protein sequence ID" value="MBJ7543281.1"/>
    <property type="molecule type" value="Genomic_DNA"/>
</dbReference>
<gene>
    <name evidence="2" type="ORF">JDN41_06900</name>
</gene>
<keyword evidence="3" id="KW-1185">Reference proteome</keyword>
<evidence type="ECO:0000313" key="3">
    <source>
        <dbReference type="Proteomes" id="UP000623250"/>
    </source>
</evidence>
<reference evidence="2 3" key="1">
    <citation type="submission" date="2020-12" db="EMBL/GenBank/DDBJ databases">
        <title>Revised draft genomes of Rhodomicrobium vannielii ATCC 17100 and Rhodomicrobium udaipurense JA643.</title>
        <authorList>
            <person name="Conners E.M."/>
            <person name="Davenport E.J."/>
            <person name="Bose A."/>
        </authorList>
    </citation>
    <scope>NUCLEOTIDE SEQUENCE [LARGE SCALE GENOMIC DNA]</scope>
    <source>
        <strain evidence="2 3">JA643</strain>
    </source>
</reference>
<dbReference type="SUPFAM" id="SSF69279">
    <property type="entry name" value="Phage tail proteins"/>
    <property type="match status" value="1"/>
</dbReference>
<name>A0A8I1KJS5_9HYPH</name>
<feature type="region of interest" description="Disordered" evidence="1">
    <location>
        <begin position="314"/>
        <end position="347"/>
    </location>
</feature>
<feature type="region of interest" description="Disordered" evidence="1">
    <location>
        <begin position="235"/>
        <end position="284"/>
    </location>
</feature>
<evidence type="ECO:0000256" key="1">
    <source>
        <dbReference type="SAM" id="MobiDB-lite"/>
    </source>
</evidence>
<accession>A0A8I1KJS5</accession>